<organism evidence="1 2">
    <name type="scientific">Plasmodium falciparum Vietnam Oak-Knoll</name>
    <name type="common">FVO</name>
    <dbReference type="NCBI Taxonomy" id="1036723"/>
    <lineage>
        <taxon>Eukaryota</taxon>
        <taxon>Sar</taxon>
        <taxon>Alveolata</taxon>
        <taxon>Apicomplexa</taxon>
        <taxon>Aconoidasida</taxon>
        <taxon>Haemosporida</taxon>
        <taxon>Plasmodiidae</taxon>
        <taxon>Plasmodium</taxon>
        <taxon>Plasmodium (Laverania)</taxon>
    </lineage>
</organism>
<evidence type="ECO:0000313" key="2">
    <source>
        <dbReference type="Proteomes" id="UP000030690"/>
    </source>
</evidence>
<accession>A0A024UYU1</accession>
<reference evidence="1 2" key="1">
    <citation type="submission" date="2013-02" db="EMBL/GenBank/DDBJ databases">
        <title>The Genome Annotation of Plasmodium falciparum Vietnam Oak-Knoll (FVO).</title>
        <authorList>
            <consortium name="The Broad Institute Genome Sequencing Platform"/>
            <consortium name="The Broad Institute Genome Sequencing Center for Infectious Disease"/>
            <person name="Neafsey D."/>
            <person name="Hoffman S."/>
            <person name="Volkman S."/>
            <person name="Rosenthal P."/>
            <person name="Walker B."/>
            <person name="Young S.K."/>
            <person name="Zeng Q."/>
            <person name="Gargeya S."/>
            <person name="Fitzgerald M."/>
            <person name="Haas B."/>
            <person name="Abouelleil A."/>
            <person name="Allen A.W."/>
            <person name="Alvarado L."/>
            <person name="Arachchi H.M."/>
            <person name="Berlin A.M."/>
            <person name="Chapman S.B."/>
            <person name="Gainer-Dewar J."/>
            <person name="Goldberg J."/>
            <person name="Griggs A."/>
            <person name="Gujja S."/>
            <person name="Hansen M."/>
            <person name="Howarth C."/>
            <person name="Imamovic A."/>
            <person name="Ireland A."/>
            <person name="Larimer J."/>
            <person name="McCowan C."/>
            <person name="Murphy C."/>
            <person name="Pearson M."/>
            <person name="Poon T.W."/>
            <person name="Priest M."/>
            <person name="Roberts A."/>
            <person name="Saif S."/>
            <person name="Shea T."/>
            <person name="Sisk P."/>
            <person name="Sykes S."/>
            <person name="Wortman J."/>
            <person name="Nusbaum C."/>
            <person name="Birren B."/>
        </authorList>
    </citation>
    <scope>NUCLEOTIDE SEQUENCE [LARGE SCALE GENOMIC DNA]</scope>
    <source>
        <strain evidence="2">Vietnam Oak-Knoll (FVO)</strain>
    </source>
</reference>
<name>A0A024UYU1_PLAFA</name>
<dbReference type="EMBL" id="KI925154">
    <property type="protein sequence ID" value="ETW15731.1"/>
    <property type="molecule type" value="Genomic_DNA"/>
</dbReference>
<reference evidence="1 2" key="2">
    <citation type="submission" date="2013-02" db="EMBL/GenBank/DDBJ databases">
        <title>The Genome Sequence of Plasmodium falciparum Vietnam Oak-Knoll (FVO).</title>
        <authorList>
            <consortium name="The Broad Institute Genome Sequencing Platform"/>
            <consortium name="The Broad Institute Genome Sequencing Center for Infectious Disease"/>
            <person name="Neafsey D."/>
            <person name="Cheeseman I."/>
            <person name="Volkman S."/>
            <person name="Adams J."/>
            <person name="Walker B."/>
            <person name="Young S.K."/>
            <person name="Zeng Q."/>
            <person name="Gargeya S."/>
            <person name="Fitzgerald M."/>
            <person name="Haas B."/>
            <person name="Abouelleil A."/>
            <person name="Alvarado L."/>
            <person name="Arachchi H.M."/>
            <person name="Berlin A.M."/>
            <person name="Chapman S.B."/>
            <person name="Dewar J."/>
            <person name="Goldberg J."/>
            <person name="Griggs A."/>
            <person name="Gujja S."/>
            <person name="Hansen M."/>
            <person name="Howarth C."/>
            <person name="Imamovic A."/>
            <person name="Larimer J."/>
            <person name="McCowan C."/>
            <person name="Murphy C."/>
            <person name="Neiman D."/>
            <person name="Pearson M."/>
            <person name="Priest M."/>
            <person name="Roberts A."/>
            <person name="Saif S."/>
            <person name="Shea T."/>
            <person name="Sisk P."/>
            <person name="Sykes S."/>
            <person name="Wortman J."/>
            <person name="Nusbaum C."/>
            <person name="Birren B."/>
        </authorList>
    </citation>
    <scope>NUCLEOTIDE SEQUENCE [LARGE SCALE GENOMIC DNA]</scope>
    <source>
        <strain evidence="2">Vietnam Oak-Knoll (FVO)</strain>
    </source>
</reference>
<dbReference type="Proteomes" id="UP000030690">
    <property type="component" value="Unassembled WGS sequence"/>
</dbReference>
<gene>
    <name evidence="1" type="ORF">PFFVO_05345</name>
</gene>
<sequence>MDPHNPQSDKIEIKEPMNTHIVPHYLIYYTINGISKDVQHSFDKCT</sequence>
<dbReference type="AlphaFoldDB" id="A0A024UYU1"/>
<protein>
    <submittedName>
        <fullName evidence="1">Uncharacterized protein</fullName>
    </submittedName>
</protein>
<proteinExistence type="predicted"/>
<evidence type="ECO:0000313" key="1">
    <source>
        <dbReference type="EMBL" id="ETW15731.1"/>
    </source>
</evidence>